<feature type="domain" description="HTH cro/C1-type" evidence="3">
    <location>
        <begin position="7"/>
        <end position="61"/>
    </location>
</feature>
<sequence>MDVGNQIRYYRKENDLSQAELAEKIFVSSQTISNWENERSYPDLHNLIELASLFNVSLDQLVKGDVKMMRNAVDHSNMGRYGNLMMLFTLLSAVSFGAAFKFSDGWFGFLVPLLLWMISFYFANKIERLKKKYDVQTYKEILDYMENGEVIRHTPRDEKKFKREKIIIVTCFTAAFGILVLISIFLFQLL</sequence>
<evidence type="ECO:0000256" key="2">
    <source>
        <dbReference type="SAM" id="Phobius"/>
    </source>
</evidence>
<proteinExistence type="predicted"/>
<keyword evidence="2" id="KW-0472">Membrane</keyword>
<evidence type="ECO:0000256" key="1">
    <source>
        <dbReference type="ARBA" id="ARBA00023125"/>
    </source>
</evidence>
<evidence type="ECO:0000259" key="3">
    <source>
        <dbReference type="PROSITE" id="PS50943"/>
    </source>
</evidence>
<dbReference type="RefSeq" id="WP_099579527.1">
    <property type="nucleotide sequence ID" value="NZ_MJBI02000002.1"/>
</dbReference>
<feature type="transmembrane region" description="Helical" evidence="2">
    <location>
        <begin position="166"/>
        <end position="187"/>
    </location>
</feature>
<keyword evidence="2" id="KW-1133">Transmembrane helix</keyword>
<comment type="caution">
    <text evidence="4">The sequence shown here is derived from an EMBL/GenBank/DDBJ whole genome shotgun (WGS) entry which is preliminary data.</text>
</comment>
<organism evidence="4 5">
    <name type="scientific">Macrococcoides goetzii</name>
    <dbReference type="NCBI Taxonomy" id="1891097"/>
    <lineage>
        <taxon>Bacteria</taxon>
        <taxon>Bacillati</taxon>
        <taxon>Bacillota</taxon>
        <taxon>Bacilli</taxon>
        <taxon>Bacillales</taxon>
        <taxon>Staphylococcaceae</taxon>
        <taxon>Macrococcoides</taxon>
    </lineage>
</organism>
<dbReference type="SMART" id="SM00530">
    <property type="entry name" value="HTH_XRE"/>
    <property type="match status" value="1"/>
</dbReference>
<dbReference type="CDD" id="cd00093">
    <property type="entry name" value="HTH_XRE"/>
    <property type="match status" value="1"/>
</dbReference>
<keyword evidence="5" id="KW-1185">Reference proteome</keyword>
<dbReference type="InterPro" id="IPR001387">
    <property type="entry name" value="Cro/C1-type_HTH"/>
</dbReference>
<reference evidence="4 5" key="1">
    <citation type="journal article" date="2018" name="Front. Microbiol.">
        <title>Description and Comparative Genomics of Macrococcus caseolyticus subsp. hominis subsp. nov., Macrococcus goetzii sp. nov., Macrococcus epidermidis sp. nov., and Macrococcus bohemicus sp. nov., Novel Macrococci From Human Clinical Material With Virulence Potential and Suspected Uptake of Foreign DNA by Natural Transformation.</title>
        <authorList>
            <person name="Maslanova I."/>
            <person name="Wertheimer Z."/>
            <person name="Sedlacek I."/>
            <person name="Svec P."/>
            <person name="Indrakova A."/>
            <person name="Kovarovic V."/>
            <person name="Schumann P."/>
            <person name="Sproer C."/>
            <person name="Kralova S."/>
            <person name="Sedo O."/>
            <person name="Kristofova L."/>
            <person name="Vrbovska V."/>
            <person name="Fuzik T."/>
            <person name="Petras P."/>
            <person name="Zdrahal Z."/>
            <person name="Ruzickova V."/>
            <person name="Doskar J."/>
            <person name="Pantucek R."/>
        </authorList>
    </citation>
    <scope>NUCLEOTIDE SEQUENCE [LARGE SCALE GENOMIC DNA]</scope>
    <source>
        <strain evidence="4 5">CCM 4927</strain>
    </source>
</reference>
<feature type="transmembrane region" description="Helical" evidence="2">
    <location>
        <begin position="81"/>
        <end position="100"/>
    </location>
</feature>
<dbReference type="SUPFAM" id="SSF47413">
    <property type="entry name" value="lambda repressor-like DNA-binding domains"/>
    <property type="match status" value="1"/>
</dbReference>
<dbReference type="AlphaFoldDB" id="A0A395GAM2"/>
<dbReference type="Proteomes" id="UP000229523">
    <property type="component" value="Unassembled WGS sequence"/>
</dbReference>
<dbReference type="PROSITE" id="PS50943">
    <property type="entry name" value="HTH_CROC1"/>
    <property type="match status" value="1"/>
</dbReference>
<name>A0A395GAM2_9STAP</name>
<accession>A0A395GAM2</accession>
<dbReference type="EMBL" id="MJBI02000002">
    <property type="protein sequence ID" value="RAI81034.1"/>
    <property type="molecule type" value="Genomic_DNA"/>
</dbReference>
<gene>
    <name evidence="4" type="ORF">BFS35_005555</name>
</gene>
<keyword evidence="2" id="KW-0812">Transmembrane</keyword>
<evidence type="ECO:0000313" key="4">
    <source>
        <dbReference type="EMBL" id="RAI81034.1"/>
    </source>
</evidence>
<dbReference type="PANTHER" id="PTHR46558">
    <property type="entry name" value="TRACRIPTIONAL REGULATORY PROTEIN-RELATED-RELATED"/>
    <property type="match status" value="1"/>
</dbReference>
<dbReference type="PANTHER" id="PTHR46558:SF15">
    <property type="entry name" value="HELIX-TURN-HELIX DOMAIN PROTEIN"/>
    <property type="match status" value="1"/>
</dbReference>
<evidence type="ECO:0000313" key="5">
    <source>
        <dbReference type="Proteomes" id="UP000229523"/>
    </source>
</evidence>
<feature type="transmembrane region" description="Helical" evidence="2">
    <location>
        <begin position="106"/>
        <end position="123"/>
    </location>
</feature>
<protein>
    <submittedName>
        <fullName evidence="4">XRE family transcriptional regulator</fullName>
    </submittedName>
</protein>
<dbReference type="GO" id="GO:0003677">
    <property type="term" value="F:DNA binding"/>
    <property type="evidence" value="ECO:0007669"/>
    <property type="project" value="UniProtKB-KW"/>
</dbReference>
<dbReference type="InterPro" id="IPR010982">
    <property type="entry name" value="Lambda_DNA-bd_dom_sf"/>
</dbReference>
<keyword evidence="1" id="KW-0238">DNA-binding</keyword>
<dbReference type="Gene3D" id="1.10.260.40">
    <property type="entry name" value="lambda repressor-like DNA-binding domains"/>
    <property type="match status" value="1"/>
</dbReference>
<dbReference type="Pfam" id="PF01381">
    <property type="entry name" value="HTH_3"/>
    <property type="match status" value="1"/>
</dbReference>